<proteinExistence type="predicted"/>
<reference evidence="2" key="1">
    <citation type="submission" date="2009-08" db="EMBL/GenBank/DDBJ databases">
        <title>The complete genome of Chitinophaga pinensis DSM 2588.</title>
        <authorList>
            <consortium name="US DOE Joint Genome Institute (JGI-PGF)"/>
            <person name="Lucas S."/>
            <person name="Copeland A."/>
            <person name="Lapidus A."/>
            <person name="Glavina del Rio T."/>
            <person name="Dalin E."/>
            <person name="Tice H."/>
            <person name="Bruce D."/>
            <person name="Goodwin L."/>
            <person name="Pitluck S."/>
            <person name="Kyrpides N."/>
            <person name="Mavromatis K."/>
            <person name="Ivanova N."/>
            <person name="Mikhailova N."/>
            <person name="Sims D."/>
            <person name="Meinche L."/>
            <person name="Brettin T."/>
            <person name="Detter J.C."/>
            <person name="Han C."/>
            <person name="Larimer F."/>
            <person name="Land M."/>
            <person name="Hauser L."/>
            <person name="Markowitz V."/>
            <person name="Cheng J.-F."/>
            <person name="Hugenholtz P."/>
            <person name="Woyke T."/>
            <person name="Wu D."/>
            <person name="Spring S."/>
            <person name="Klenk H.-P."/>
            <person name="Eisen J.A."/>
        </authorList>
    </citation>
    <scope>NUCLEOTIDE SEQUENCE [LARGE SCALE GENOMIC DNA]</scope>
    <source>
        <strain evidence="2">ATCC 43595 / DSM 2588 / LMG 13176 / NBRC 15968 / NCIMB 11800 / UQM 2034</strain>
    </source>
</reference>
<name>A0A979G9P2_CHIPD</name>
<dbReference type="EMBL" id="CP001699">
    <property type="protein sequence ID" value="ACU63267.1"/>
    <property type="molecule type" value="Genomic_DNA"/>
</dbReference>
<dbReference type="AlphaFoldDB" id="A0A979G9P2"/>
<sequence length="48" mass="5473">MYVISSLEPLTIQAPIPLYENLVVKDNVLLLLSIQTYREKKIELLISG</sequence>
<evidence type="ECO:0000313" key="1">
    <source>
        <dbReference type="EMBL" id="ACU63267.1"/>
    </source>
</evidence>
<reference evidence="1 2" key="2">
    <citation type="journal article" date="2010" name="Stand. Genomic Sci.">
        <title>Complete genome sequence of Chitinophaga pinensis type strain (UQM 2034).</title>
        <authorList>
            <person name="Glavina Del Rio T."/>
            <person name="Abt B."/>
            <person name="Spring S."/>
            <person name="Lapidus A."/>
            <person name="Nolan M."/>
            <person name="Tice H."/>
            <person name="Copeland A."/>
            <person name="Cheng J.F."/>
            <person name="Chen F."/>
            <person name="Bruce D."/>
            <person name="Goodwin L."/>
            <person name="Pitluck S."/>
            <person name="Ivanova N."/>
            <person name="Mavromatis K."/>
            <person name="Mikhailova N."/>
            <person name="Pati A."/>
            <person name="Chen A."/>
            <person name="Palaniappan K."/>
            <person name="Land M."/>
            <person name="Hauser L."/>
            <person name="Chang Y.J."/>
            <person name="Jeffries C.D."/>
            <person name="Chain P."/>
            <person name="Saunders E."/>
            <person name="Detter J.C."/>
            <person name="Brettin T."/>
            <person name="Rohde M."/>
            <person name="Goker M."/>
            <person name="Bristow J."/>
            <person name="Eisen J.A."/>
            <person name="Markowitz V."/>
            <person name="Hugenholtz P."/>
            <person name="Kyrpides N.C."/>
            <person name="Klenk H.P."/>
            <person name="Lucas S."/>
        </authorList>
    </citation>
    <scope>NUCLEOTIDE SEQUENCE [LARGE SCALE GENOMIC DNA]</scope>
    <source>
        <strain evidence="2">ATCC 43595 / DSM 2588 / LMG 13176 / NBRC 15968 / NCIMB 11800 / UQM 2034</strain>
    </source>
</reference>
<organism evidence="1 2">
    <name type="scientific">Chitinophaga pinensis (strain ATCC 43595 / DSM 2588 / LMG 13176 / NBRC 15968 / NCIMB 11800 / UQM 2034)</name>
    <dbReference type="NCBI Taxonomy" id="485918"/>
    <lineage>
        <taxon>Bacteria</taxon>
        <taxon>Pseudomonadati</taxon>
        <taxon>Bacteroidota</taxon>
        <taxon>Chitinophagia</taxon>
        <taxon>Chitinophagales</taxon>
        <taxon>Chitinophagaceae</taxon>
        <taxon>Chitinophaga</taxon>
    </lineage>
</organism>
<protein>
    <submittedName>
        <fullName evidence="1">Uncharacterized protein</fullName>
    </submittedName>
</protein>
<gene>
    <name evidence="1" type="ordered locus">Cpin_5848</name>
</gene>
<evidence type="ECO:0000313" key="2">
    <source>
        <dbReference type="Proteomes" id="UP000002215"/>
    </source>
</evidence>
<accession>A0A979G9P2</accession>
<dbReference type="KEGG" id="cpi:Cpin_5848"/>
<dbReference type="Proteomes" id="UP000002215">
    <property type="component" value="Chromosome"/>
</dbReference>